<dbReference type="Proteomes" id="UP000553193">
    <property type="component" value="Unassembled WGS sequence"/>
</dbReference>
<dbReference type="AlphaFoldDB" id="A0A840AAZ9"/>
<reference evidence="3 4" key="1">
    <citation type="submission" date="2020-08" db="EMBL/GenBank/DDBJ databases">
        <title>Genomic Encyclopedia of Type Strains, Phase IV (KMG-IV): sequencing the most valuable type-strain genomes for metagenomic binning, comparative biology and taxonomic classification.</title>
        <authorList>
            <person name="Goeker M."/>
        </authorList>
    </citation>
    <scope>NUCLEOTIDE SEQUENCE [LARGE SCALE GENOMIC DNA]</scope>
    <source>
        <strain evidence="3 4">DSM 19979</strain>
    </source>
</reference>
<keyword evidence="4" id="KW-1185">Reference proteome</keyword>
<dbReference type="Pfam" id="PF03480">
    <property type="entry name" value="DctP"/>
    <property type="match status" value="1"/>
</dbReference>
<dbReference type="NCBIfam" id="NF037995">
    <property type="entry name" value="TRAP_S1"/>
    <property type="match status" value="1"/>
</dbReference>
<proteinExistence type="predicted"/>
<dbReference type="InterPro" id="IPR018389">
    <property type="entry name" value="DctP_fam"/>
</dbReference>
<evidence type="ECO:0000313" key="3">
    <source>
        <dbReference type="EMBL" id="MBB3898072.1"/>
    </source>
</evidence>
<dbReference type="GO" id="GO:0055085">
    <property type="term" value="P:transmembrane transport"/>
    <property type="evidence" value="ECO:0007669"/>
    <property type="project" value="InterPro"/>
</dbReference>
<keyword evidence="1 2" id="KW-0732">Signal</keyword>
<dbReference type="PANTHER" id="PTHR33376">
    <property type="match status" value="1"/>
</dbReference>
<dbReference type="RefSeq" id="WP_184383168.1">
    <property type="nucleotide sequence ID" value="NZ_JACIDJ010000002.1"/>
</dbReference>
<dbReference type="InterPro" id="IPR038404">
    <property type="entry name" value="TRAP_DctP_sf"/>
</dbReference>
<organism evidence="3 4">
    <name type="scientific">Roseococcus suduntuyensis</name>
    <dbReference type="NCBI Taxonomy" id="455361"/>
    <lineage>
        <taxon>Bacteria</taxon>
        <taxon>Pseudomonadati</taxon>
        <taxon>Pseudomonadota</taxon>
        <taxon>Alphaproteobacteria</taxon>
        <taxon>Acetobacterales</taxon>
        <taxon>Roseomonadaceae</taxon>
        <taxon>Roseococcus</taxon>
    </lineage>
</organism>
<feature type="signal peptide" evidence="2">
    <location>
        <begin position="1"/>
        <end position="33"/>
    </location>
</feature>
<gene>
    <name evidence="3" type="ORF">GGQ83_001509</name>
</gene>
<feature type="chain" id="PRO_5032903772" evidence="2">
    <location>
        <begin position="34"/>
        <end position="356"/>
    </location>
</feature>
<sequence>MTVLVPRLSSPRRALLLGALATPAVLASGRASAQEVTLRLHHFLPAVSNVHRHFLQPWAQKVQQESNNRIRIQIFPAMQLGGAPPQLYDQARDGVADIIWTLPGNTPGRFPSIEVIELPFVAHKRASVNARVVQQLHDEVFASEFQDTRILCAWAHDAGVIHARRAVNRMEDMAGLKLRFPTRQAGEALRALGAAPIGMPIPQVPEALAQGVIDGAVVPWEVVPAIRLHETLRNHTQFAGSPTFYTASFVLAMNRAKYDALPADLRAVVDANSGQAAATMAARVWDEQGPSVETMVRRRPNNSIVELDEAETRRWATATQPVIDAWVRAMGERNIQGGALLERARALIAQYGQGVA</sequence>
<protein>
    <submittedName>
        <fullName evidence="3">TRAP-type C4-dicarboxylate transport system substrate-binding protein</fullName>
    </submittedName>
</protein>
<evidence type="ECO:0000256" key="1">
    <source>
        <dbReference type="ARBA" id="ARBA00022729"/>
    </source>
</evidence>
<dbReference type="Gene3D" id="3.40.190.170">
    <property type="entry name" value="Bacterial extracellular solute-binding protein, family 7"/>
    <property type="match status" value="1"/>
</dbReference>
<name>A0A840AAZ9_9PROT</name>
<accession>A0A840AAZ9</accession>
<dbReference type="CDD" id="cd13665">
    <property type="entry name" value="PBP2_TRAP_Dctp3_4"/>
    <property type="match status" value="1"/>
</dbReference>
<evidence type="ECO:0000313" key="4">
    <source>
        <dbReference type="Proteomes" id="UP000553193"/>
    </source>
</evidence>
<dbReference type="EMBL" id="JACIDJ010000002">
    <property type="protein sequence ID" value="MBB3898072.1"/>
    <property type="molecule type" value="Genomic_DNA"/>
</dbReference>
<dbReference type="PANTHER" id="PTHR33376:SF15">
    <property type="entry name" value="BLL6794 PROTEIN"/>
    <property type="match status" value="1"/>
</dbReference>
<comment type="caution">
    <text evidence="3">The sequence shown here is derived from an EMBL/GenBank/DDBJ whole genome shotgun (WGS) entry which is preliminary data.</text>
</comment>
<evidence type="ECO:0000256" key="2">
    <source>
        <dbReference type="SAM" id="SignalP"/>
    </source>
</evidence>